<dbReference type="EMBL" id="WKPO01000028">
    <property type="protein sequence ID" value="MSB50247.1"/>
    <property type="molecule type" value="Genomic_DNA"/>
</dbReference>
<dbReference type="Pfam" id="PF05893">
    <property type="entry name" value="LuxC"/>
    <property type="match status" value="1"/>
</dbReference>
<dbReference type="Proteomes" id="UP000429811">
    <property type="component" value="Unassembled WGS sequence"/>
</dbReference>
<protein>
    <submittedName>
        <fullName evidence="2">Acyl-CoA reductase</fullName>
    </submittedName>
</protein>
<evidence type="ECO:0000256" key="1">
    <source>
        <dbReference type="ARBA" id="ARBA00022857"/>
    </source>
</evidence>
<accession>A0A174PGK3</accession>
<keyword evidence="1" id="KW-0521">NADP</keyword>
<evidence type="ECO:0000313" key="5">
    <source>
        <dbReference type="Proteomes" id="UP000434475"/>
    </source>
</evidence>
<dbReference type="Proteomes" id="UP000434475">
    <property type="component" value="Unassembled WGS sequence"/>
</dbReference>
<dbReference type="EMBL" id="WKPR01000023">
    <property type="protein sequence ID" value="MSB21507.1"/>
    <property type="molecule type" value="Genomic_DNA"/>
</dbReference>
<dbReference type="AlphaFoldDB" id="A0A174PGK3"/>
<evidence type="ECO:0000313" key="4">
    <source>
        <dbReference type="Proteomes" id="UP000429811"/>
    </source>
</evidence>
<name>A0A174PGK3_FLAPL</name>
<dbReference type="GO" id="GO:0008218">
    <property type="term" value="P:bioluminescence"/>
    <property type="evidence" value="ECO:0007669"/>
    <property type="project" value="InterPro"/>
</dbReference>
<dbReference type="GO" id="GO:0003995">
    <property type="term" value="F:acyl-CoA dehydrogenase activity"/>
    <property type="evidence" value="ECO:0007669"/>
    <property type="project" value="InterPro"/>
</dbReference>
<organism evidence="2 5">
    <name type="scientific">Flavonifractor plautii</name>
    <name type="common">Fusobacterium plautii</name>
    <dbReference type="NCBI Taxonomy" id="292800"/>
    <lineage>
        <taxon>Bacteria</taxon>
        <taxon>Bacillati</taxon>
        <taxon>Bacillota</taxon>
        <taxon>Clostridia</taxon>
        <taxon>Eubacteriales</taxon>
        <taxon>Oscillospiraceae</taxon>
        <taxon>Flavonifractor</taxon>
    </lineage>
</organism>
<comment type="caution">
    <text evidence="2">The sequence shown here is derived from an EMBL/GenBank/DDBJ whole genome shotgun (WGS) entry which is preliminary data.</text>
</comment>
<gene>
    <name evidence="3" type="ORF">GKE90_16325</name>
    <name evidence="2" type="ORF">GKE97_18600</name>
</gene>
<proteinExistence type="predicted"/>
<evidence type="ECO:0000313" key="3">
    <source>
        <dbReference type="EMBL" id="MSB50247.1"/>
    </source>
</evidence>
<dbReference type="RefSeq" id="WP_009260581.1">
    <property type="nucleotide sequence ID" value="NZ_JADMSX010000059.1"/>
</dbReference>
<evidence type="ECO:0000313" key="2">
    <source>
        <dbReference type="EMBL" id="MSB21507.1"/>
    </source>
</evidence>
<sequence>MRDNVTLLAGAEQVDAAPWLPFDPRAVDFLAELSAEVLRGPDTRRQEASAAFGFWCRRARLEALAARHASPLPRLGRGLAFHLAPANVPALFAYTLAIGLLAGNANVVRLSSRRMEGEAPLLAALRRVLERPEHAAVRARTSLITYGRDDAVTADYCARCDARIVWGGDATVAAVRAMPMPPHAVELCFPDRWSLAVFSQRAFSALTPEERGALAHRFYNDTYQMDQNACSSPQLVLWLEDGGDPACRARWWEAVAAEAAERYPFGPFQAARKLERLCLCAMTMEQPSVAAVERYQGNLLYVARLAGLSGNLPSLAGGFGLFFEAALPSLEALAPLLPPKAQTLVCGGLEPAEVAALLARAGARGVDRVVPLGQALEMDTVWDGRDLIAALSRIIG</sequence>
<dbReference type="InterPro" id="IPR008670">
    <property type="entry name" value="CoA_reduct_LuxC"/>
</dbReference>
<reference evidence="4 5" key="1">
    <citation type="journal article" date="2019" name="Nat. Med.">
        <title>A library of human gut bacterial isolates paired with longitudinal multiomics data enables mechanistic microbiome research.</title>
        <authorList>
            <person name="Poyet M."/>
            <person name="Groussin M."/>
            <person name="Gibbons S.M."/>
            <person name="Avila-Pacheco J."/>
            <person name="Jiang X."/>
            <person name="Kearney S.M."/>
            <person name="Perrotta A.R."/>
            <person name="Berdy B."/>
            <person name="Zhao S."/>
            <person name="Lieberman T.D."/>
            <person name="Swanson P.K."/>
            <person name="Smith M."/>
            <person name="Roesemann S."/>
            <person name="Alexander J.E."/>
            <person name="Rich S.A."/>
            <person name="Livny J."/>
            <person name="Vlamakis H."/>
            <person name="Clish C."/>
            <person name="Bullock K."/>
            <person name="Deik A."/>
            <person name="Scott J."/>
            <person name="Pierce K.A."/>
            <person name="Xavier R.J."/>
            <person name="Alm E.J."/>
        </authorList>
    </citation>
    <scope>NUCLEOTIDE SEQUENCE [LARGE SCALE GENOMIC DNA]</scope>
    <source>
        <strain evidence="2 5">BIOML-A2</strain>
        <strain evidence="3 4">BIOML-A5</strain>
    </source>
</reference>